<gene>
    <name evidence="1" type="ORF">WMG39_26880</name>
</gene>
<dbReference type="InterPro" id="IPR038573">
    <property type="entry name" value="BrnT_sf"/>
</dbReference>
<keyword evidence="2" id="KW-1185">Reference proteome</keyword>
<organism evidence="1 2">
    <name type="scientific">Microcoleus anatoxicus PTRS2</name>
    <dbReference type="NCBI Taxonomy" id="2705321"/>
    <lineage>
        <taxon>Bacteria</taxon>
        <taxon>Bacillati</taxon>
        <taxon>Cyanobacteriota</taxon>
        <taxon>Cyanophyceae</taxon>
        <taxon>Oscillatoriophycideae</taxon>
        <taxon>Oscillatoriales</taxon>
        <taxon>Microcoleaceae</taxon>
        <taxon>Microcoleus</taxon>
        <taxon>Microcoleus anatoxicus</taxon>
    </lineage>
</organism>
<evidence type="ECO:0000313" key="2">
    <source>
        <dbReference type="Proteomes" id="UP001384579"/>
    </source>
</evidence>
<accession>A0ABU8YVS1</accession>
<comment type="caution">
    <text evidence="1">The sequence shown here is derived from an EMBL/GenBank/DDBJ whole genome shotgun (WGS) entry which is preliminary data.</text>
</comment>
<dbReference type="InterPro" id="IPR007460">
    <property type="entry name" value="BrnT_toxin"/>
</dbReference>
<dbReference type="Pfam" id="PF04365">
    <property type="entry name" value="BrnT_toxin"/>
    <property type="match status" value="1"/>
</dbReference>
<proteinExistence type="predicted"/>
<protein>
    <submittedName>
        <fullName evidence="1">BrnT family toxin</fullName>
    </submittedName>
</protein>
<dbReference type="Gene3D" id="3.10.450.530">
    <property type="entry name" value="Ribonuclease toxin, BrnT, of type II toxin-antitoxin system"/>
    <property type="match status" value="1"/>
</dbReference>
<dbReference type="RefSeq" id="WP_340521600.1">
    <property type="nucleotide sequence ID" value="NZ_JBBLXS010000615.1"/>
</dbReference>
<name>A0ABU8YVS1_9CYAN</name>
<sequence>MTASPLIFPKCDRPYLPQVRSGYAILEVDTFCIYTIMQFEWDENKNAQNLKKHGISFEEAQEIFDGIVFNAIDERFDYGEIREISIGAIQGVVIVTPCAY</sequence>
<dbReference type="Proteomes" id="UP001384579">
    <property type="component" value="Unassembled WGS sequence"/>
</dbReference>
<evidence type="ECO:0000313" key="1">
    <source>
        <dbReference type="EMBL" id="MEK0188440.1"/>
    </source>
</evidence>
<reference evidence="1 2" key="1">
    <citation type="journal article" date="2020" name="Harmful Algae">
        <title>Molecular and morphological characterization of a novel dihydroanatoxin-a producing Microcoleus species (cyanobacteria) from the Russian River, California, USA.</title>
        <authorList>
            <person name="Conklin K.Y."/>
            <person name="Stancheva R."/>
            <person name="Otten T.G."/>
            <person name="Fadness R."/>
            <person name="Boyer G.L."/>
            <person name="Read B."/>
            <person name="Zhang X."/>
            <person name="Sheath R.G."/>
        </authorList>
    </citation>
    <scope>NUCLEOTIDE SEQUENCE [LARGE SCALE GENOMIC DNA]</scope>
    <source>
        <strain evidence="1 2">PTRS2</strain>
    </source>
</reference>
<dbReference type="EMBL" id="JBBLXS010000615">
    <property type="protein sequence ID" value="MEK0188440.1"/>
    <property type="molecule type" value="Genomic_DNA"/>
</dbReference>